<sequence>MAGQAGLSRYQRLVLVATTLMLMLHHAPTVHADILVYQMLNDQIIEEFRDLPGTFGGEIPDTGMKVLADRADPPDGCTEMRKPPNSTSKFAVVIARYNCSFEVKVRNAQQAGFAMAIVHNVGSNDLEHMSASHPQDLLIPSVFVGESSGRSIIEAYTYAHDYALVITDDIPFNISNNLIIPFAIVVGLCFIIMRVFQVLFMIIRCIRERRRTLRNRLPARLLKRIGIVKFAKGMQFDTCAICLDDFVENERLRVLPCRHAYHAQCIDPWLTKNRRVCPICKRKVIVRGERLQPRRRWPSDSMSSSDPDETTPLLNSNANENNPTAAGAAAPPATTSSNQPGTAQPPTNSSSSAAAAAATGVIQTSPQRTVHNQLPQQERLQQNSTGADDGAAPSSHVVSGLLSDDDDELLDDRNVPNSRWLVSRWRRNNATDQQQQPADNSPYSPIADEAPLSRWQRFKRLFTRRPADAEEEDDAEPRPQPASSVPSEMIATAPAASSTTTTTTNINTSPATIGNSNNILNVHLAGSFHGSEDTTDDELLGAMSRDVAKRRQFRSAPDMPSTSVTTERAWVGVAALPNPNFNPTAQAGAIPDYLHPITLPAGPGNGRSAGSRSQPRRSRNRGRPPHTGGGGAGGGHIV</sequence>
<keyword evidence="3 14" id="KW-0812">Transmembrane</keyword>
<dbReference type="GO" id="GO:0008270">
    <property type="term" value="F:zinc ion binding"/>
    <property type="evidence" value="ECO:0007669"/>
    <property type="project" value="UniProtKB-KW"/>
</dbReference>
<feature type="compositionally biased region" description="Polar residues" evidence="13">
    <location>
        <begin position="361"/>
        <end position="386"/>
    </location>
</feature>
<evidence type="ECO:0000313" key="18">
    <source>
        <dbReference type="Proteomes" id="UP000075880"/>
    </source>
</evidence>
<evidence type="ECO:0000256" key="10">
    <source>
        <dbReference type="ARBA" id="ARBA00023180"/>
    </source>
</evidence>
<feature type="compositionally biased region" description="Polar residues" evidence="13">
    <location>
        <begin position="428"/>
        <end position="443"/>
    </location>
</feature>
<name>A0AAG5CZE4_ANOAO</name>
<dbReference type="PANTHER" id="PTHR47168">
    <property type="entry name" value="RING ZINC FINGER DOMAIN SUPERFAMILY PROTEIN-RELATED"/>
    <property type="match status" value="1"/>
</dbReference>
<feature type="region of interest" description="Disordered" evidence="13">
    <location>
        <begin position="597"/>
        <end position="638"/>
    </location>
</feature>
<evidence type="ECO:0000256" key="15">
    <source>
        <dbReference type="SAM" id="SignalP"/>
    </source>
</evidence>
<dbReference type="InterPro" id="IPR003137">
    <property type="entry name" value="PA_domain"/>
</dbReference>
<keyword evidence="6 12" id="KW-0863">Zinc-finger</keyword>
<evidence type="ECO:0000256" key="8">
    <source>
        <dbReference type="ARBA" id="ARBA00022989"/>
    </source>
</evidence>
<evidence type="ECO:0000313" key="17">
    <source>
        <dbReference type="EnsemblMetazoa" id="ENSAATROPP003999"/>
    </source>
</evidence>
<dbReference type="GO" id="GO:0005737">
    <property type="term" value="C:cytoplasm"/>
    <property type="evidence" value="ECO:0007669"/>
    <property type="project" value="UniProtKB-ARBA"/>
</dbReference>
<dbReference type="Pfam" id="PF02225">
    <property type="entry name" value="PA"/>
    <property type="match status" value="1"/>
</dbReference>
<comment type="subcellular location">
    <subcellularLocation>
        <location evidence="11">Endomembrane system</location>
        <topology evidence="11">Single-pass type I membrane protein</topology>
    </subcellularLocation>
</comment>
<dbReference type="InterPro" id="IPR044744">
    <property type="entry name" value="ZNRF4/RNF13/RNF167_PA"/>
</dbReference>
<dbReference type="PROSITE" id="PS50089">
    <property type="entry name" value="ZF_RING_2"/>
    <property type="match status" value="1"/>
</dbReference>
<keyword evidence="7" id="KW-0862">Zinc</keyword>
<keyword evidence="9 14" id="KW-0472">Membrane</keyword>
<accession>A0AAG5CZE4</accession>
<dbReference type="EnsemblMetazoa" id="ENSAATROPT004166">
    <property type="protein sequence ID" value="ENSAATROPP003999"/>
    <property type="gene ID" value="ENSAATROPG003302"/>
</dbReference>
<feature type="signal peptide" evidence="15">
    <location>
        <begin position="1"/>
        <end position="32"/>
    </location>
</feature>
<dbReference type="AlphaFoldDB" id="A0AAG5CZE4"/>
<evidence type="ECO:0000256" key="12">
    <source>
        <dbReference type="PROSITE-ProRule" id="PRU00175"/>
    </source>
</evidence>
<evidence type="ECO:0000256" key="5">
    <source>
        <dbReference type="ARBA" id="ARBA00022729"/>
    </source>
</evidence>
<feature type="compositionally biased region" description="Gly residues" evidence="13">
    <location>
        <begin position="627"/>
        <end position="638"/>
    </location>
</feature>
<evidence type="ECO:0000256" key="7">
    <source>
        <dbReference type="ARBA" id="ARBA00022833"/>
    </source>
</evidence>
<feature type="domain" description="RING-type" evidence="16">
    <location>
        <begin position="239"/>
        <end position="281"/>
    </location>
</feature>
<evidence type="ECO:0000256" key="1">
    <source>
        <dbReference type="ARBA" id="ARBA00004906"/>
    </source>
</evidence>
<protein>
    <recommendedName>
        <fullName evidence="16">RING-type domain-containing protein</fullName>
    </recommendedName>
</protein>
<evidence type="ECO:0000256" key="3">
    <source>
        <dbReference type="ARBA" id="ARBA00022692"/>
    </source>
</evidence>
<feature type="compositionally biased region" description="Low complexity" evidence="13">
    <location>
        <begin position="349"/>
        <end position="358"/>
    </location>
</feature>
<dbReference type="GO" id="GO:0012505">
    <property type="term" value="C:endomembrane system"/>
    <property type="evidence" value="ECO:0007669"/>
    <property type="project" value="UniProtKB-SubCell"/>
</dbReference>
<keyword evidence="8 14" id="KW-1133">Transmembrane helix</keyword>
<feature type="chain" id="PRO_5042483160" description="RING-type domain-containing protein" evidence="15">
    <location>
        <begin position="33"/>
        <end position="638"/>
    </location>
</feature>
<evidence type="ECO:0000259" key="16">
    <source>
        <dbReference type="PROSITE" id="PS50089"/>
    </source>
</evidence>
<feature type="transmembrane region" description="Helical" evidence="14">
    <location>
        <begin position="178"/>
        <end position="206"/>
    </location>
</feature>
<evidence type="ECO:0000256" key="4">
    <source>
        <dbReference type="ARBA" id="ARBA00022723"/>
    </source>
</evidence>
<dbReference type="PANTHER" id="PTHR47168:SF1">
    <property type="entry name" value="OS02G0798600 PROTEIN"/>
    <property type="match status" value="1"/>
</dbReference>
<dbReference type="CDD" id="cd02123">
    <property type="entry name" value="PA_C_RZF_like"/>
    <property type="match status" value="1"/>
</dbReference>
<keyword evidence="4" id="KW-0479">Metal-binding</keyword>
<dbReference type="SUPFAM" id="SSF57850">
    <property type="entry name" value="RING/U-box"/>
    <property type="match status" value="1"/>
</dbReference>
<feature type="compositionally biased region" description="Polar residues" evidence="13">
    <location>
        <begin position="336"/>
        <end position="348"/>
    </location>
</feature>
<dbReference type="InterPro" id="IPR001841">
    <property type="entry name" value="Znf_RING"/>
</dbReference>
<dbReference type="Proteomes" id="UP000075880">
    <property type="component" value="Unassembled WGS sequence"/>
</dbReference>
<keyword evidence="10" id="KW-0325">Glycoprotein</keyword>
<dbReference type="Gene3D" id="3.30.40.10">
    <property type="entry name" value="Zinc/RING finger domain, C3HC4 (zinc finger)"/>
    <property type="match status" value="1"/>
</dbReference>
<keyword evidence="2" id="KW-0808">Transferase</keyword>
<reference evidence="17" key="1">
    <citation type="submission" date="2024-04" db="UniProtKB">
        <authorList>
            <consortium name="EnsemblMetazoa"/>
        </authorList>
    </citation>
    <scope>IDENTIFICATION</scope>
    <source>
        <strain evidence="17">EBRO</strain>
    </source>
</reference>
<evidence type="ECO:0000256" key="14">
    <source>
        <dbReference type="SAM" id="Phobius"/>
    </source>
</evidence>
<dbReference type="Pfam" id="PF13639">
    <property type="entry name" value="zf-RING_2"/>
    <property type="match status" value="1"/>
</dbReference>
<dbReference type="FunFam" id="3.50.30.30:FF:000026">
    <property type="entry name" value="E3 ubiquitin-protein ligase RNF13"/>
    <property type="match status" value="1"/>
</dbReference>
<dbReference type="SMART" id="SM00184">
    <property type="entry name" value="RING"/>
    <property type="match status" value="1"/>
</dbReference>
<feature type="region of interest" description="Disordered" evidence="13">
    <location>
        <begin position="466"/>
        <end position="487"/>
    </location>
</feature>
<feature type="compositionally biased region" description="Basic residues" evidence="13">
    <location>
        <begin position="614"/>
        <end position="624"/>
    </location>
</feature>
<dbReference type="Gene3D" id="3.50.30.30">
    <property type="match status" value="1"/>
</dbReference>
<keyword evidence="5 15" id="KW-0732">Signal</keyword>
<comment type="pathway">
    <text evidence="1">Protein modification; protein ubiquitination.</text>
</comment>
<evidence type="ECO:0000256" key="6">
    <source>
        <dbReference type="ARBA" id="ARBA00022771"/>
    </source>
</evidence>
<feature type="compositionally biased region" description="Low complexity" evidence="13">
    <location>
        <begin position="317"/>
        <end position="335"/>
    </location>
</feature>
<keyword evidence="18" id="KW-1185">Reference proteome</keyword>
<evidence type="ECO:0000256" key="9">
    <source>
        <dbReference type="ARBA" id="ARBA00023136"/>
    </source>
</evidence>
<feature type="region of interest" description="Disordered" evidence="13">
    <location>
        <begin position="426"/>
        <end position="450"/>
    </location>
</feature>
<evidence type="ECO:0000256" key="11">
    <source>
        <dbReference type="ARBA" id="ARBA00046288"/>
    </source>
</evidence>
<evidence type="ECO:0000256" key="13">
    <source>
        <dbReference type="SAM" id="MobiDB-lite"/>
    </source>
</evidence>
<dbReference type="InterPro" id="IPR013083">
    <property type="entry name" value="Znf_RING/FYVE/PHD"/>
</dbReference>
<proteinExistence type="predicted"/>
<feature type="region of interest" description="Disordered" evidence="13">
    <location>
        <begin position="291"/>
        <end position="413"/>
    </location>
</feature>
<dbReference type="GO" id="GO:0016740">
    <property type="term" value="F:transferase activity"/>
    <property type="evidence" value="ECO:0007669"/>
    <property type="project" value="UniProtKB-KW"/>
</dbReference>
<evidence type="ECO:0000256" key="2">
    <source>
        <dbReference type="ARBA" id="ARBA00022679"/>
    </source>
</evidence>
<dbReference type="FunFam" id="3.30.40.10:FF:000429">
    <property type="entry name" value="E3 ubiquitin-protein ligase RNF13"/>
    <property type="match status" value="1"/>
</dbReference>
<dbReference type="InterPro" id="IPR051653">
    <property type="entry name" value="E3_ligase_sorting_rcpt"/>
</dbReference>
<organism evidence="17 18">
    <name type="scientific">Anopheles atroparvus</name>
    <name type="common">European mosquito</name>
    <dbReference type="NCBI Taxonomy" id="41427"/>
    <lineage>
        <taxon>Eukaryota</taxon>
        <taxon>Metazoa</taxon>
        <taxon>Ecdysozoa</taxon>
        <taxon>Arthropoda</taxon>
        <taxon>Hexapoda</taxon>
        <taxon>Insecta</taxon>
        <taxon>Pterygota</taxon>
        <taxon>Neoptera</taxon>
        <taxon>Endopterygota</taxon>
        <taxon>Diptera</taxon>
        <taxon>Nematocera</taxon>
        <taxon>Culicoidea</taxon>
        <taxon>Culicidae</taxon>
        <taxon>Anophelinae</taxon>
        <taxon>Anopheles</taxon>
    </lineage>
</organism>